<reference evidence="1 2" key="1">
    <citation type="journal article" date="2021" name="Hortic Res">
        <title>The domestication of Cucurbita argyrosperma as revealed by the genome of its wild relative.</title>
        <authorList>
            <person name="Barrera-Redondo J."/>
            <person name="Sanchez-de la Vega G."/>
            <person name="Aguirre-Liguori J.A."/>
            <person name="Castellanos-Morales G."/>
            <person name="Gutierrez-Guerrero Y.T."/>
            <person name="Aguirre-Dugua X."/>
            <person name="Aguirre-Planter E."/>
            <person name="Tenaillon M.I."/>
            <person name="Lira-Saade R."/>
            <person name="Eguiarte L.E."/>
        </authorList>
    </citation>
    <scope>NUCLEOTIDE SEQUENCE [LARGE SCALE GENOMIC DNA]</scope>
    <source>
        <strain evidence="1">JBR-2021</strain>
    </source>
</reference>
<dbReference type="AlphaFoldDB" id="A0AAV6MWS8"/>
<evidence type="ECO:0000313" key="2">
    <source>
        <dbReference type="Proteomes" id="UP000685013"/>
    </source>
</evidence>
<comment type="caution">
    <text evidence="1">The sequence shown here is derived from an EMBL/GenBank/DDBJ whole genome shotgun (WGS) entry which is preliminary data.</text>
</comment>
<feature type="non-terminal residue" evidence="1">
    <location>
        <position position="1"/>
    </location>
</feature>
<protein>
    <submittedName>
        <fullName evidence="1">Uncharacterized protein</fullName>
    </submittedName>
</protein>
<name>A0AAV6MWS8_9ROSI</name>
<dbReference type="Proteomes" id="UP000685013">
    <property type="component" value="Chromosome 11"/>
</dbReference>
<keyword evidence="2" id="KW-1185">Reference proteome</keyword>
<sequence>MDTDTSPSVDQELSSGGFQFLLVQFNFHYDTQSAVVDFGPASSISSVFVASPFRQFDEQWDRRVYAGPP</sequence>
<evidence type="ECO:0000313" key="1">
    <source>
        <dbReference type="EMBL" id="KAG6588698.1"/>
    </source>
</evidence>
<gene>
    <name evidence="1" type="ORF">SDJN03_17263</name>
</gene>
<dbReference type="EMBL" id="JAGKQH010000011">
    <property type="protein sequence ID" value="KAG6588698.1"/>
    <property type="molecule type" value="Genomic_DNA"/>
</dbReference>
<proteinExistence type="predicted"/>
<organism evidence="1 2">
    <name type="scientific">Cucurbita argyrosperma subsp. sororia</name>
    <dbReference type="NCBI Taxonomy" id="37648"/>
    <lineage>
        <taxon>Eukaryota</taxon>
        <taxon>Viridiplantae</taxon>
        <taxon>Streptophyta</taxon>
        <taxon>Embryophyta</taxon>
        <taxon>Tracheophyta</taxon>
        <taxon>Spermatophyta</taxon>
        <taxon>Magnoliopsida</taxon>
        <taxon>eudicotyledons</taxon>
        <taxon>Gunneridae</taxon>
        <taxon>Pentapetalae</taxon>
        <taxon>rosids</taxon>
        <taxon>fabids</taxon>
        <taxon>Cucurbitales</taxon>
        <taxon>Cucurbitaceae</taxon>
        <taxon>Cucurbiteae</taxon>
        <taxon>Cucurbita</taxon>
    </lineage>
</organism>
<accession>A0AAV6MWS8</accession>